<dbReference type="InterPro" id="IPR040048">
    <property type="entry name" value="ZNF277"/>
</dbReference>
<dbReference type="GO" id="GO:0046872">
    <property type="term" value="F:metal ion binding"/>
    <property type="evidence" value="ECO:0007669"/>
    <property type="project" value="UniProtKB-KW"/>
</dbReference>
<keyword evidence="2" id="KW-0862">Zinc</keyword>
<organism evidence="3 4">
    <name type="scientific">Ceratitis capitata</name>
    <name type="common">Mediterranean fruit fly</name>
    <name type="synonym">Tephritis capitata</name>
    <dbReference type="NCBI Taxonomy" id="7213"/>
    <lineage>
        <taxon>Eukaryota</taxon>
        <taxon>Metazoa</taxon>
        <taxon>Ecdysozoa</taxon>
        <taxon>Arthropoda</taxon>
        <taxon>Hexapoda</taxon>
        <taxon>Insecta</taxon>
        <taxon>Pterygota</taxon>
        <taxon>Neoptera</taxon>
        <taxon>Endopterygota</taxon>
        <taxon>Diptera</taxon>
        <taxon>Brachycera</taxon>
        <taxon>Muscomorpha</taxon>
        <taxon>Tephritoidea</taxon>
        <taxon>Tephritidae</taxon>
        <taxon>Ceratitis</taxon>
        <taxon>Ceratitis</taxon>
    </lineage>
</organism>
<reference evidence="3" key="1">
    <citation type="submission" date="2020-11" db="EMBL/GenBank/DDBJ databases">
        <authorList>
            <person name="Whitehead M."/>
        </authorList>
    </citation>
    <scope>NUCLEOTIDE SEQUENCE</scope>
    <source>
        <strain evidence="3">EGII</strain>
    </source>
</reference>
<evidence type="ECO:0000313" key="3">
    <source>
        <dbReference type="EMBL" id="CAD7012240.1"/>
    </source>
</evidence>
<evidence type="ECO:0000313" key="4">
    <source>
        <dbReference type="Proteomes" id="UP000606786"/>
    </source>
</evidence>
<name>A0A811VA84_CERCA</name>
<dbReference type="Proteomes" id="UP000606786">
    <property type="component" value="Unassembled WGS sequence"/>
</dbReference>
<comment type="caution">
    <text evidence="3">The sequence shown here is derived from an EMBL/GenBank/DDBJ whole genome shotgun (WGS) entry which is preliminary data.</text>
</comment>
<dbReference type="EMBL" id="CAJHJT010000056">
    <property type="protein sequence ID" value="CAD7012240.1"/>
    <property type="molecule type" value="Genomic_DNA"/>
</dbReference>
<keyword evidence="4" id="KW-1185">Reference proteome</keyword>
<gene>
    <name evidence="3" type="ORF">CCAP1982_LOCUS20337</name>
</gene>
<evidence type="ECO:0000256" key="1">
    <source>
        <dbReference type="ARBA" id="ARBA00022723"/>
    </source>
</evidence>
<accession>A0A811VA84</accession>
<dbReference type="PANTHER" id="PTHR13267:SF3">
    <property type="entry name" value="ZINC FINGER PROTEIN 277"/>
    <property type="match status" value="1"/>
</dbReference>
<dbReference type="PANTHER" id="PTHR13267">
    <property type="entry name" value="ZINC FINGER PROTEIN 277"/>
    <property type="match status" value="1"/>
</dbReference>
<evidence type="ECO:0000256" key="2">
    <source>
        <dbReference type="ARBA" id="ARBA00022833"/>
    </source>
</evidence>
<protein>
    <submittedName>
        <fullName evidence="3">(Mediterranean fruit fly) hypothetical protein</fullName>
    </submittedName>
</protein>
<dbReference type="OrthoDB" id="278606at2759"/>
<proteinExistence type="predicted"/>
<sequence>MLKIALLEEYLKYWQKEFTGHELEDYCTTLLLDQLPDGTPAKNERYYLLSDILPKDYEVRNKLQQQSLERALAQHQLELNDRNFTKECLYCRDVITGLRADFLQHLLRNTSYNWENPKSCVYRRIS</sequence>
<keyword evidence="1" id="KW-0479">Metal-binding</keyword>
<dbReference type="AlphaFoldDB" id="A0A811VA84"/>